<sequence>MRHFIRLISALVVAVLLSACASQPPAKLDYTAYKASKPRSILVLPPLNNTPDVNAGYSVLSLLTYPLAESGYYVLPVALVDSTFKQNGLTVAGDIHQVTPAKLRDIFGADAALYVTISKYGATYTVLDSVTVVAASARLVDLRTGAELWSGSASASSAENQNNNNGGGLVGTLISAAIKQIAHNLSDSGHDVAAITSNRLLYAGHYNGLLFGPYSPHYGTD</sequence>
<dbReference type="AlphaFoldDB" id="A0A3G9GPC8"/>
<protein>
    <submittedName>
        <fullName evidence="2">Phosphonate ABC transporter phosphate-binding periplasmic component</fullName>
    </submittedName>
</protein>
<dbReference type="KEGG" id="amah:DLM_3913"/>
<evidence type="ECO:0000256" key="1">
    <source>
        <dbReference type="SAM" id="SignalP"/>
    </source>
</evidence>
<dbReference type="OrthoDB" id="1014694at2"/>
<evidence type="ECO:0000313" key="3">
    <source>
        <dbReference type="Proteomes" id="UP000198290"/>
    </source>
</evidence>
<dbReference type="PROSITE" id="PS51257">
    <property type="entry name" value="PROKAR_LIPOPROTEIN"/>
    <property type="match status" value="1"/>
</dbReference>
<accession>A0A3G9GPC8</accession>
<organism evidence="2 3">
    <name type="scientific">Aquitalea magnusonii</name>
    <dbReference type="NCBI Taxonomy" id="332411"/>
    <lineage>
        <taxon>Bacteria</taxon>
        <taxon>Pseudomonadati</taxon>
        <taxon>Pseudomonadota</taxon>
        <taxon>Betaproteobacteria</taxon>
        <taxon>Neisseriales</taxon>
        <taxon>Chromobacteriaceae</taxon>
        <taxon>Aquitalea</taxon>
    </lineage>
</organism>
<gene>
    <name evidence="2" type="ORF">DLM_3913</name>
</gene>
<reference evidence="3" key="1">
    <citation type="journal article" date="2017" name="Biotechnol. Biofuels">
        <title>Evaluation of environmental bacterial communities as a factor affecting the growth of duckweed Lemna minor.</title>
        <authorList>
            <person name="Ishizawa H."/>
            <person name="Kuroda M."/>
            <person name="Morikawa M."/>
            <person name="Ike M."/>
        </authorList>
    </citation>
    <scope>NUCLEOTIDE SEQUENCE [LARGE SCALE GENOMIC DNA]</scope>
    <source>
        <strain evidence="3">H3</strain>
    </source>
</reference>
<reference evidence="2 3" key="2">
    <citation type="journal article" date="2017" name="Genome Announc.">
        <title>Draft genome sequence of Aquitalea magnusonii strain H3, a plant growth-promoting bacterium of duckweed Lemna minor.</title>
        <authorList>
            <person name="Ishizawa H."/>
            <person name="Kuroda M."/>
            <person name="Ike M."/>
        </authorList>
    </citation>
    <scope>NUCLEOTIDE SEQUENCE [LARGE SCALE GENOMIC DNA]</scope>
    <source>
        <strain evidence="2 3">H3</strain>
    </source>
</reference>
<keyword evidence="3" id="KW-1185">Reference proteome</keyword>
<dbReference type="Gene3D" id="3.40.50.10610">
    <property type="entry name" value="ABC-type transport auxiliary lipoprotein component"/>
    <property type="match status" value="1"/>
</dbReference>
<feature type="signal peptide" evidence="1">
    <location>
        <begin position="1"/>
        <end position="21"/>
    </location>
</feature>
<dbReference type="RefSeq" id="WP_089082394.1">
    <property type="nucleotide sequence ID" value="NZ_AP018823.1"/>
</dbReference>
<proteinExistence type="predicted"/>
<feature type="chain" id="PRO_5018140179" evidence="1">
    <location>
        <begin position="22"/>
        <end position="221"/>
    </location>
</feature>
<dbReference type="Proteomes" id="UP000198290">
    <property type="component" value="Chromosome"/>
</dbReference>
<name>A0A3G9GPC8_9NEIS</name>
<evidence type="ECO:0000313" key="2">
    <source>
        <dbReference type="EMBL" id="BBF87492.1"/>
    </source>
</evidence>
<keyword evidence="1" id="KW-0732">Signal</keyword>
<dbReference type="EMBL" id="AP018823">
    <property type="protein sequence ID" value="BBF87492.1"/>
    <property type="molecule type" value="Genomic_DNA"/>
</dbReference>
<reference evidence="3" key="3">
    <citation type="journal article" date="2017" name="Plant Physiol. Biochem.">
        <title>Differential oxidative and antioxidative response of duckweed Lemna minor toward plant growth promoting/inhibiting bacteria.</title>
        <authorList>
            <person name="Ishizawa H."/>
            <person name="Kuroda M."/>
            <person name="Morikawa M."/>
            <person name="Ike M."/>
        </authorList>
    </citation>
    <scope>NUCLEOTIDE SEQUENCE [LARGE SCALE GENOMIC DNA]</scope>
    <source>
        <strain evidence="3">H3</strain>
    </source>
</reference>
<dbReference type="Pfam" id="PF05643">
    <property type="entry name" value="GNA1162-like"/>
    <property type="match status" value="1"/>
</dbReference>
<dbReference type="InterPro" id="IPR008517">
    <property type="entry name" value="GNA1162-like"/>
</dbReference>